<comment type="similarity">
    <text evidence="1">Belongs to the NmrA-type oxidoreductase family.</text>
</comment>
<keyword evidence="2" id="KW-0521">NADP</keyword>
<dbReference type="SUPFAM" id="SSF51735">
    <property type="entry name" value="NAD(P)-binding Rossmann-fold domains"/>
    <property type="match status" value="1"/>
</dbReference>
<dbReference type="Gene3D" id="3.40.50.720">
    <property type="entry name" value="NAD(P)-binding Rossmann-like Domain"/>
    <property type="match status" value="1"/>
</dbReference>
<dbReference type="Proteomes" id="UP000053732">
    <property type="component" value="Unassembled WGS sequence"/>
</dbReference>
<dbReference type="InterPro" id="IPR051164">
    <property type="entry name" value="NmrA-like_oxidored"/>
</dbReference>
<keyword evidence="5" id="KW-1185">Reference proteome</keyword>
<evidence type="ECO:0000256" key="2">
    <source>
        <dbReference type="ARBA" id="ARBA00022857"/>
    </source>
</evidence>
<feature type="domain" description="NmrA-like" evidence="3">
    <location>
        <begin position="5"/>
        <end position="282"/>
    </location>
</feature>
<proteinExistence type="inferred from homology"/>
<evidence type="ECO:0000256" key="1">
    <source>
        <dbReference type="ARBA" id="ARBA00006328"/>
    </source>
</evidence>
<dbReference type="STRING" id="1429867.A0A0G4P2F4"/>
<protein>
    <submittedName>
        <fullName evidence="4">NAD(P)-binding domain</fullName>
    </submittedName>
</protein>
<dbReference type="Gene3D" id="3.90.25.10">
    <property type="entry name" value="UDP-galactose 4-epimerase, domain 1"/>
    <property type="match status" value="1"/>
</dbReference>
<name>A0A0G4P2F4_PENC3</name>
<gene>
    <name evidence="4" type="ORF">PCAMFM013_S004g000443</name>
</gene>
<evidence type="ECO:0000259" key="3">
    <source>
        <dbReference type="Pfam" id="PF05368"/>
    </source>
</evidence>
<dbReference type="GO" id="GO:0005634">
    <property type="term" value="C:nucleus"/>
    <property type="evidence" value="ECO:0007669"/>
    <property type="project" value="TreeGrafter"/>
</dbReference>
<dbReference type="Pfam" id="PF05368">
    <property type="entry name" value="NmrA"/>
    <property type="match status" value="1"/>
</dbReference>
<dbReference type="EMBL" id="HG793137">
    <property type="protein sequence ID" value="CRL20502.1"/>
    <property type="molecule type" value="Genomic_DNA"/>
</dbReference>
<dbReference type="CDD" id="cd05251">
    <property type="entry name" value="NmrA_like_SDR_a"/>
    <property type="match status" value="1"/>
</dbReference>
<accession>A0A0G4P2F4</accession>
<dbReference type="AlphaFoldDB" id="A0A0G4P2F4"/>
<evidence type="ECO:0000313" key="4">
    <source>
        <dbReference type="EMBL" id="CRL20502.1"/>
    </source>
</evidence>
<reference evidence="4 5" key="1">
    <citation type="journal article" date="2014" name="Nat. Commun.">
        <title>Multiple recent horizontal transfers of a large genomic region in cheese making fungi.</title>
        <authorList>
            <person name="Cheeseman K."/>
            <person name="Ropars J."/>
            <person name="Renault P."/>
            <person name="Dupont J."/>
            <person name="Gouzy J."/>
            <person name="Branca A."/>
            <person name="Abraham A.L."/>
            <person name="Ceppi M."/>
            <person name="Conseiller E."/>
            <person name="Debuchy R."/>
            <person name="Malagnac F."/>
            <person name="Goarin A."/>
            <person name="Silar P."/>
            <person name="Lacoste S."/>
            <person name="Sallet E."/>
            <person name="Bensimon A."/>
            <person name="Giraud T."/>
            <person name="Brygoo Y."/>
        </authorList>
    </citation>
    <scope>NUCLEOTIDE SEQUENCE [LARGE SCALE GENOMIC DNA]</scope>
    <source>
        <strain evidence="5">FM 013</strain>
    </source>
</reference>
<dbReference type="PANTHER" id="PTHR42748:SF28">
    <property type="entry name" value="NMRA-LIKE DOMAIN-CONTAINING PROTEIN"/>
    <property type="match status" value="1"/>
</dbReference>
<dbReference type="InterPro" id="IPR036291">
    <property type="entry name" value="NAD(P)-bd_dom_sf"/>
</dbReference>
<evidence type="ECO:0000313" key="5">
    <source>
        <dbReference type="Proteomes" id="UP000053732"/>
    </source>
</evidence>
<dbReference type="InterPro" id="IPR008030">
    <property type="entry name" value="NmrA-like"/>
</dbReference>
<organism evidence="4 5">
    <name type="scientific">Penicillium camemberti (strain FM 013)</name>
    <dbReference type="NCBI Taxonomy" id="1429867"/>
    <lineage>
        <taxon>Eukaryota</taxon>
        <taxon>Fungi</taxon>
        <taxon>Dikarya</taxon>
        <taxon>Ascomycota</taxon>
        <taxon>Pezizomycotina</taxon>
        <taxon>Eurotiomycetes</taxon>
        <taxon>Eurotiomycetidae</taxon>
        <taxon>Eurotiales</taxon>
        <taxon>Aspergillaceae</taxon>
        <taxon>Penicillium</taxon>
    </lineage>
</organism>
<dbReference type="PANTHER" id="PTHR42748">
    <property type="entry name" value="NITROGEN METABOLITE REPRESSION PROTEIN NMRA FAMILY MEMBER"/>
    <property type="match status" value="1"/>
</dbReference>
<sequence length="363" mass="40267">MNTESKLITVIGATGIQGGSVIAAALKSGDWKIRGVTRNVNSDTSKALASKGVEMVTADWNDESTLVKAFEGSYAIYAVTDYWAGFMTQSVEELIDIEARQGISLAKAASQTSSLKHFVWSTVPDHVKISGGKHSIPHFEGKHKVDEFIRQDKDLLSKTTFLWVGYYGTNITLPMIVPNLLKTCGKYVQLFPVSDDTPITTVGDPKVNTGIYALAIFNQPQLTIGRIVLAQSETRTTREIINLWSQISGKPADYVQVPLDHYDNLWPKWGREIGLMLQFWETAREKSWTADEPVLTKEDLNISGLIGMKEIFSSLEVVVERVGRLAYRLELSPTWGINPVLSVQHFEPAPSPEPFGREPAENP</sequence>